<gene>
    <name evidence="3" type="ORF">MBAV_003156</name>
</gene>
<dbReference type="PANTHER" id="PTHR30035">
    <property type="entry name" value="LIPOPROTEIN VACJ-RELATED"/>
    <property type="match status" value="1"/>
</dbReference>
<reference evidence="3 4" key="1">
    <citation type="submission" date="2015-02" db="EMBL/GenBank/DDBJ databases">
        <title>Single-cell genomics of uncultivated deep-branching MTB reveals a conserved set of magnetosome genes.</title>
        <authorList>
            <person name="Kolinko S."/>
            <person name="Richter M."/>
            <person name="Glockner F.O."/>
            <person name="Brachmann A."/>
            <person name="Schuler D."/>
        </authorList>
    </citation>
    <scope>NUCLEOTIDE SEQUENCE [LARGE SCALE GENOMIC DNA]</scope>
    <source>
        <strain evidence="3">TM-1</strain>
    </source>
</reference>
<comment type="similarity">
    <text evidence="1">Belongs to the MlaA family.</text>
</comment>
<evidence type="ECO:0000256" key="1">
    <source>
        <dbReference type="ARBA" id="ARBA00010634"/>
    </source>
</evidence>
<dbReference type="PATRIC" id="fig|29290.4.peg.4173"/>
<dbReference type="GO" id="GO:0120010">
    <property type="term" value="P:intermembrane phospholipid transfer"/>
    <property type="evidence" value="ECO:0007669"/>
    <property type="project" value="TreeGrafter"/>
</dbReference>
<comment type="caution">
    <text evidence="3">The sequence shown here is derived from an EMBL/GenBank/DDBJ whole genome shotgun (WGS) entry which is preliminary data.</text>
</comment>
<dbReference type="EMBL" id="LACI01001347">
    <property type="protein sequence ID" value="KJU84653.1"/>
    <property type="molecule type" value="Genomic_DNA"/>
</dbReference>
<keyword evidence="3" id="KW-0449">Lipoprotein</keyword>
<sequence length="259" mass="29320">MFSSMRLSYFCLLVAVNVLLLFTVETFYYGNVRAWGEEYMKKPSNVDSATENNTNNTVADPFEVTNRIMFDFNDRFYFWVLKPLGGAYSALVAEPERTVISNFFNNLLMPIRFVNSLLQLKLEDAGIELARFGINTTLGVFGLGDVAAGDFNIEANRKDTGQTLGSYGLGHGFYIVWPFLGPMSLRDSFGYVGDYALSPISYVGNLEGSLSLNAYRYFNKTSLQIGEYEDFKEAAVDPYIAMRDAYIQYRNNLVRQESK</sequence>
<organism evidence="3 4">
    <name type="scientific">Candidatus Magnetobacterium bavaricum</name>
    <dbReference type="NCBI Taxonomy" id="29290"/>
    <lineage>
        <taxon>Bacteria</taxon>
        <taxon>Pseudomonadati</taxon>
        <taxon>Nitrospirota</taxon>
        <taxon>Thermodesulfovibrionia</taxon>
        <taxon>Thermodesulfovibrionales</taxon>
        <taxon>Candidatus Magnetobacteriaceae</taxon>
        <taxon>Candidatus Magnetobacterium</taxon>
    </lineage>
</organism>
<dbReference type="GO" id="GO:0016020">
    <property type="term" value="C:membrane"/>
    <property type="evidence" value="ECO:0007669"/>
    <property type="project" value="InterPro"/>
</dbReference>
<keyword evidence="4" id="KW-1185">Reference proteome</keyword>
<dbReference type="PRINTS" id="PR01805">
    <property type="entry name" value="VACJLIPOPROT"/>
</dbReference>
<dbReference type="Proteomes" id="UP000033423">
    <property type="component" value="Unassembled WGS sequence"/>
</dbReference>
<evidence type="ECO:0000256" key="2">
    <source>
        <dbReference type="ARBA" id="ARBA00022729"/>
    </source>
</evidence>
<proteinExistence type="inferred from homology"/>
<protein>
    <submittedName>
        <fullName evidence="3">VacJ-like lipoprotein</fullName>
    </submittedName>
</protein>
<evidence type="ECO:0000313" key="3">
    <source>
        <dbReference type="EMBL" id="KJU84653.1"/>
    </source>
</evidence>
<dbReference type="InterPro" id="IPR007428">
    <property type="entry name" value="MlaA"/>
</dbReference>
<dbReference type="PANTHER" id="PTHR30035:SF3">
    <property type="entry name" value="INTERMEMBRANE PHOSPHOLIPID TRANSPORT SYSTEM LIPOPROTEIN MLAA"/>
    <property type="match status" value="1"/>
</dbReference>
<keyword evidence="2" id="KW-0732">Signal</keyword>
<accession>A0A0F3GVE3</accession>
<evidence type="ECO:0000313" key="4">
    <source>
        <dbReference type="Proteomes" id="UP000033423"/>
    </source>
</evidence>
<dbReference type="AlphaFoldDB" id="A0A0F3GVE3"/>
<name>A0A0F3GVE3_9BACT</name>
<dbReference type="Pfam" id="PF04333">
    <property type="entry name" value="MlaA"/>
    <property type="match status" value="1"/>
</dbReference>